<evidence type="ECO:0000313" key="2">
    <source>
        <dbReference type="EMBL" id="KAJ1129143.1"/>
    </source>
</evidence>
<name>A0AAV7PLM5_PLEWA</name>
<evidence type="ECO:0008006" key="4">
    <source>
        <dbReference type="Google" id="ProtNLM"/>
    </source>
</evidence>
<feature type="compositionally biased region" description="Polar residues" evidence="1">
    <location>
        <begin position="1"/>
        <end position="12"/>
    </location>
</feature>
<reference evidence="2" key="1">
    <citation type="journal article" date="2022" name="bioRxiv">
        <title>Sequencing and chromosome-scale assembly of the giantPleurodeles waltlgenome.</title>
        <authorList>
            <person name="Brown T."/>
            <person name="Elewa A."/>
            <person name="Iarovenko S."/>
            <person name="Subramanian E."/>
            <person name="Araus A.J."/>
            <person name="Petzold A."/>
            <person name="Susuki M."/>
            <person name="Suzuki K.-i.T."/>
            <person name="Hayashi T."/>
            <person name="Toyoda A."/>
            <person name="Oliveira C."/>
            <person name="Osipova E."/>
            <person name="Leigh N.D."/>
            <person name="Simon A."/>
            <person name="Yun M.H."/>
        </authorList>
    </citation>
    <scope>NUCLEOTIDE SEQUENCE</scope>
    <source>
        <strain evidence="2">20211129_DDA</strain>
        <tissue evidence="2">Liver</tissue>
    </source>
</reference>
<feature type="compositionally biased region" description="Basic and acidic residues" evidence="1">
    <location>
        <begin position="38"/>
        <end position="49"/>
    </location>
</feature>
<dbReference type="AlphaFoldDB" id="A0AAV7PLM5"/>
<organism evidence="2 3">
    <name type="scientific">Pleurodeles waltl</name>
    <name type="common">Iberian ribbed newt</name>
    <dbReference type="NCBI Taxonomy" id="8319"/>
    <lineage>
        <taxon>Eukaryota</taxon>
        <taxon>Metazoa</taxon>
        <taxon>Chordata</taxon>
        <taxon>Craniata</taxon>
        <taxon>Vertebrata</taxon>
        <taxon>Euteleostomi</taxon>
        <taxon>Amphibia</taxon>
        <taxon>Batrachia</taxon>
        <taxon>Caudata</taxon>
        <taxon>Salamandroidea</taxon>
        <taxon>Salamandridae</taxon>
        <taxon>Pleurodelinae</taxon>
        <taxon>Pleurodeles</taxon>
    </lineage>
</organism>
<keyword evidence="3" id="KW-1185">Reference proteome</keyword>
<proteinExistence type="predicted"/>
<feature type="compositionally biased region" description="Pro residues" evidence="1">
    <location>
        <begin position="22"/>
        <end position="34"/>
    </location>
</feature>
<evidence type="ECO:0000256" key="1">
    <source>
        <dbReference type="SAM" id="MobiDB-lite"/>
    </source>
</evidence>
<evidence type="ECO:0000313" key="3">
    <source>
        <dbReference type="Proteomes" id="UP001066276"/>
    </source>
</evidence>
<dbReference type="Proteomes" id="UP001066276">
    <property type="component" value="Chromosome 7"/>
</dbReference>
<accession>A0AAV7PLM5</accession>
<sequence>MKPGRETQTSCASDRLVSDRPSPVPTPVLRPPPNKDWQMCHEARRKEEQMSEPLTPGKGPASNKQDNKQAFRPFPSEQCPRNEIAVILTQRDLKERREVGVGGGDCCSLTES</sequence>
<protein>
    <recommendedName>
        <fullName evidence="4">Prolactin receptor</fullName>
    </recommendedName>
</protein>
<gene>
    <name evidence="2" type="ORF">NDU88_007514</name>
</gene>
<feature type="region of interest" description="Disordered" evidence="1">
    <location>
        <begin position="1"/>
        <end position="79"/>
    </location>
</feature>
<comment type="caution">
    <text evidence="2">The sequence shown here is derived from an EMBL/GenBank/DDBJ whole genome shotgun (WGS) entry which is preliminary data.</text>
</comment>
<dbReference type="EMBL" id="JANPWB010000011">
    <property type="protein sequence ID" value="KAJ1129143.1"/>
    <property type="molecule type" value="Genomic_DNA"/>
</dbReference>